<dbReference type="PROSITE" id="PS50850">
    <property type="entry name" value="MFS"/>
    <property type="match status" value="1"/>
</dbReference>
<dbReference type="InterPro" id="IPR052528">
    <property type="entry name" value="Sugar_transport-like"/>
</dbReference>
<feature type="transmembrane region" description="Helical" evidence="1">
    <location>
        <begin position="297"/>
        <end position="312"/>
    </location>
</feature>
<gene>
    <name evidence="3" type="primary">mdtH_7</name>
    <name evidence="3" type="ORF">SDC9_93250</name>
</gene>
<feature type="transmembrane region" description="Helical" evidence="1">
    <location>
        <begin position="12"/>
        <end position="30"/>
    </location>
</feature>
<feature type="transmembrane region" description="Helical" evidence="1">
    <location>
        <begin position="395"/>
        <end position="416"/>
    </location>
</feature>
<proteinExistence type="predicted"/>
<dbReference type="SUPFAM" id="SSF103473">
    <property type="entry name" value="MFS general substrate transporter"/>
    <property type="match status" value="1"/>
</dbReference>
<feature type="domain" description="Major facilitator superfamily (MFS) profile" evidence="2">
    <location>
        <begin position="9"/>
        <end position="423"/>
    </location>
</feature>
<dbReference type="Gene3D" id="1.20.1250.20">
    <property type="entry name" value="MFS general substrate transporter like domains"/>
    <property type="match status" value="2"/>
</dbReference>
<dbReference type="InterPro" id="IPR020846">
    <property type="entry name" value="MFS_dom"/>
</dbReference>
<sequence>MTEQTKTKLGANNWIAIVLLAFSGQIAWVIENSWFNTFVNDVISPDPKVISLMVALSAVTATITTLIMGTLSDRLGKRKAIILTSYILWGISTMVFPAAGAVKSATLAVVAVIVLDCVMTFLGSTANDASFNAWLTNVTDETNRGTVSGVTELFPLLAMVVTTVVSGMLIEYFGYTLFFTSMGLIVVVCGLIGGLLMKEATFPREKTEGVSFWKQVFSGFSIRTFRENRLLFSLYFCVLLFAIAEQICMPYQIIYYTKTLGYSYDVIGVNLGLMVLLSGVAGVFFGRLVDRLGKPKLLLAALICSALGFLLVSLAKDMVFLCIAIFVMAFGMVSKLIVTGAWIKDLTPPSSAGQFQGIRMIFWVLLPMIIGPFIGERIISAFGQPVVVDGKAGFLPTYLIFVAAAIATLIAILPVLRLIRGGKNPPADTPQEQA</sequence>
<protein>
    <submittedName>
        <fullName evidence="3">Multidrug resistance protein MdtH</fullName>
    </submittedName>
</protein>
<feature type="transmembrane region" description="Helical" evidence="1">
    <location>
        <begin position="153"/>
        <end position="170"/>
    </location>
</feature>
<dbReference type="InterPro" id="IPR036259">
    <property type="entry name" value="MFS_trans_sf"/>
</dbReference>
<reference evidence="3" key="1">
    <citation type="submission" date="2019-08" db="EMBL/GenBank/DDBJ databases">
        <authorList>
            <person name="Kucharzyk K."/>
            <person name="Murdoch R.W."/>
            <person name="Higgins S."/>
            <person name="Loffler F."/>
        </authorList>
    </citation>
    <scope>NUCLEOTIDE SEQUENCE</scope>
</reference>
<dbReference type="GO" id="GO:0022857">
    <property type="term" value="F:transmembrane transporter activity"/>
    <property type="evidence" value="ECO:0007669"/>
    <property type="project" value="InterPro"/>
</dbReference>
<feature type="transmembrane region" description="Helical" evidence="1">
    <location>
        <begin position="358"/>
        <end position="375"/>
    </location>
</feature>
<keyword evidence="1" id="KW-0472">Membrane</keyword>
<dbReference type="PANTHER" id="PTHR23526">
    <property type="entry name" value="INTEGRAL MEMBRANE TRANSPORT PROTEIN-RELATED"/>
    <property type="match status" value="1"/>
</dbReference>
<dbReference type="Pfam" id="PF07690">
    <property type="entry name" value="MFS_1"/>
    <property type="match status" value="1"/>
</dbReference>
<evidence type="ECO:0000313" key="3">
    <source>
        <dbReference type="EMBL" id="MPM46546.1"/>
    </source>
</evidence>
<organism evidence="3">
    <name type="scientific">bioreactor metagenome</name>
    <dbReference type="NCBI Taxonomy" id="1076179"/>
    <lineage>
        <taxon>unclassified sequences</taxon>
        <taxon>metagenomes</taxon>
        <taxon>ecological metagenomes</taxon>
    </lineage>
</organism>
<feature type="transmembrane region" description="Helical" evidence="1">
    <location>
        <begin position="105"/>
        <end position="122"/>
    </location>
</feature>
<evidence type="ECO:0000259" key="2">
    <source>
        <dbReference type="PROSITE" id="PS50850"/>
    </source>
</evidence>
<keyword evidence="1" id="KW-1133">Transmembrane helix</keyword>
<dbReference type="EMBL" id="VSSQ01011321">
    <property type="protein sequence ID" value="MPM46546.1"/>
    <property type="molecule type" value="Genomic_DNA"/>
</dbReference>
<name>A0A645A0T9_9ZZZZ</name>
<comment type="caution">
    <text evidence="3">The sequence shown here is derived from an EMBL/GenBank/DDBJ whole genome shotgun (WGS) entry which is preliminary data.</text>
</comment>
<feature type="transmembrane region" description="Helical" evidence="1">
    <location>
        <begin position="176"/>
        <end position="197"/>
    </location>
</feature>
<keyword evidence="1" id="KW-0812">Transmembrane</keyword>
<dbReference type="AlphaFoldDB" id="A0A645A0T9"/>
<dbReference type="InterPro" id="IPR011701">
    <property type="entry name" value="MFS"/>
</dbReference>
<evidence type="ECO:0000256" key="1">
    <source>
        <dbReference type="SAM" id="Phobius"/>
    </source>
</evidence>
<feature type="transmembrane region" description="Helical" evidence="1">
    <location>
        <begin position="266"/>
        <end position="285"/>
    </location>
</feature>
<dbReference type="PANTHER" id="PTHR23526:SF4">
    <property type="entry name" value="INTEGRAL MEMBRANE TRANSPORT PROTEIN"/>
    <property type="match status" value="1"/>
</dbReference>
<feature type="transmembrane region" description="Helical" evidence="1">
    <location>
        <begin position="230"/>
        <end position="254"/>
    </location>
</feature>
<accession>A0A645A0T9</accession>
<feature type="transmembrane region" description="Helical" evidence="1">
    <location>
        <begin position="318"/>
        <end position="338"/>
    </location>
</feature>
<feature type="transmembrane region" description="Helical" evidence="1">
    <location>
        <begin position="50"/>
        <end position="68"/>
    </location>
</feature>
<feature type="transmembrane region" description="Helical" evidence="1">
    <location>
        <begin position="80"/>
        <end position="99"/>
    </location>
</feature>